<dbReference type="PANTHER" id="PTHR30528">
    <property type="entry name" value="CYTOPLASMIC PROTEIN"/>
    <property type="match status" value="1"/>
</dbReference>
<dbReference type="PANTHER" id="PTHR30528:SF0">
    <property type="entry name" value="CYTOPLASMIC PROTEIN"/>
    <property type="match status" value="1"/>
</dbReference>
<dbReference type="RefSeq" id="WP_227310583.1">
    <property type="nucleotide sequence ID" value="NZ_JAESVA010000017.1"/>
</dbReference>
<dbReference type="Pfam" id="PF06224">
    <property type="entry name" value="AlkZ-like"/>
    <property type="match status" value="1"/>
</dbReference>
<reference evidence="1 2" key="1">
    <citation type="journal article" date="2021" name="Microorganisms">
        <title>Acidisoma silvae sp. nov. and Acidisomacellulosilytica sp. nov., Two Acidophilic Bacteria Isolated from Decaying Wood, Hydrolyzing Cellulose and Producing Poly-3-hydroxybutyrate.</title>
        <authorList>
            <person name="Mieszkin S."/>
            <person name="Pouder E."/>
            <person name="Uroz S."/>
            <person name="Simon-Colin C."/>
            <person name="Alain K."/>
        </authorList>
    </citation>
    <scope>NUCLEOTIDE SEQUENCE [LARGE SCALE GENOMIC DNA]</scope>
    <source>
        <strain evidence="1 2">HW T5.17</strain>
    </source>
</reference>
<evidence type="ECO:0000313" key="2">
    <source>
        <dbReference type="Proteomes" id="UP000721844"/>
    </source>
</evidence>
<dbReference type="EMBL" id="JAESVA010000017">
    <property type="protein sequence ID" value="MCB8883840.1"/>
    <property type="molecule type" value="Genomic_DNA"/>
</dbReference>
<organism evidence="1 2">
    <name type="scientific">Acidisoma cellulosilyticum</name>
    <dbReference type="NCBI Taxonomy" id="2802395"/>
    <lineage>
        <taxon>Bacteria</taxon>
        <taxon>Pseudomonadati</taxon>
        <taxon>Pseudomonadota</taxon>
        <taxon>Alphaproteobacteria</taxon>
        <taxon>Acetobacterales</taxon>
        <taxon>Acidocellaceae</taxon>
        <taxon>Acidisoma</taxon>
    </lineage>
</organism>
<dbReference type="Proteomes" id="UP000721844">
    <property type="component" value="Unassembled WGS sequence"/>
</dbReference>
<gene>
    <name evidence="1" type="ORF">ACELLULO517_26575</name>
</gene>
<comment type="caution">
    <text evidence="1">The sequence shown here is derived from an EMBL/GenBank/DDBJ whole genome shotgun (WGS) entry which is preliminary data.</text>
</comment>
<dbReference type="InterPro" id="IPR009351">
    <property type="entry name" value="AlkZ-like"/>
</dbReference>
<protein>
    <submittedName>
        <fullName evidence="1">YcaQ family DNA glycosylase</fullName>
    </submittedName>
</protein>
<evidence type="ECO:0000313" key="1">
    <source>
        <dbReference type="EMBL" id="MCB8883840.1"/>
    </source>
</evidence>
<keyword evidence="2" id="KW-1185">Reference proteome</keyword>
<dbReference type="AlphaFoldDB" id="A0A963Z6Q6"/>
<sequence length="359" mass="41220">MTDPADRLRRLAIAQAFPAMGKLGSVVEAMGFVQADPIRAPARAQDLILRQRVTGYRPGDLERRFTRLGLEEDFFYAYGFMPRETMQLLHPRPDAEDPDADYRPRGLAEDVLALVSARQETHPRDLEAAFGRDRAVNAWGGFSKETTQVLHRLHYHGLLRVVRRQDGIRIYGAVQLPHAPLPAEERRRRLLLLLLGNFAPVSRPSLIGMLALLRRGAPGLGDFAGTLDRLLASGEVERASLEREVYFWPASLETDAPPPRGVRFLAPFDPLVWDRRRFAHLWGWVYRFEAYTPPPKRQFGYYALPVLWRDRMLGWVNVRLAEGQMHLEQGWIDNPPRSQDFRRALDAEVARLEEFLKKE</sequence>
<proteinExistence type="predicted"/>
<accession>A0A963Z6Q6</accession>
<name>A0A963Z6Q6_9PROT</name>